<dbReference type="SUPFAM" id="SSF52777">
    <property type="entry name" value="CoA-dependent acyltransferases"/>
    <property type="match status" value="1"/>
</dbReference>
<dbReference type="RefSeq" id="WP_134209619.1">
    <property type="nucleotide sequence ID" value="NZ_CP038015.1"/>
</dbReference>
<comment type="cofactor">
    <cofactor evidence="1 6">
        <name>(R)-lipoate</name>
        <dbReference type="ChEBI" id="CHEBI:83088"/>
    </cofactor>
</comment>
<organism evidence="10 11">
    <name type="scientific">Paenisporosarcina antarctica</name>
    <dbReference type="NCBI Taxonomy" id="417367"/>
    <lineage>
        <taxon>Bacteria</taxon>
        <taxon>Bacillati</taxon>
        <taxon>Bacillota</taxon>
        <taxon>Bacilli</taxon>
        <taxon>Bacillales</taxon>
        <taxon>Caryophanaceae</taxon>
        <taxon>Paenisporosarcina</taxon>
    </lineage>
</organism>
<dbReference type="InterPro" id="IPR050743">
    <property type="entry name" value="2-oxoacid_DH_E2_comp"/>
</dbReference>
<evidence type="ECO:0000259" key="8">
    <source>
        <dbReference type="PROSITE" id="PS50968"/>
    </source>
</evidence>
<dbReference type="GO" id="GO:0031405">
    <property type="term" value="F:lipoic acid binding"/>
    <property type="evidence" value="ECO:0007669"/>
    <property type="project" value="TreeGrafter"/>
</dbReference>
<dbReference type="GO" id="GO:0016407">
    <property type="term" value="F:acetyltransferase activity"/>
    <property type="evidence" value="ECO:0007669"/>
    <property type="project" value="TreeGrafter"/>
</dbReference>
<dbReference type="Gene3D" id="3.30.559.10">
    <property type="entry name" value="Chloramphenicol acetyltransferase-like domain"/>
    <property type="match status" value="1"/>
</dbReference>
<dbReference type="InterPro" id="IPR000089">
    <property type="entry name" value="Biotin_lipoyl"/>
</dbReference>
<dbReference type="KEGG" id="panc:E2636_07365"/>
<dbReference type="GO" id="GO:0005737">
    <property type="term" value="C:cytoplasm"/>
    <property type="evidence" value="ECO:0007669"/>
    <property type="project" value="TreeGrafter"/>
</dbReference>
<keyword evidence="5 6" id="KW-0012">Acyltransferase</keyword>
<keyword evidence="3 6" id="KW-0808">Transferase</keyword>
<evidence type="ECO:0000256" key="3">
    <source>
        <dbReference type="ARBA" id="ARBA00022679"/>
    </source>
</evidence>
<dbReference type="PROSITE" id="PS51826">
    <property type="entry name" value="PSBD"/>
    <property type="match status" value="1"/>
</dbReference>
<feature type="compositionally biased region" description="Low complexity" evidence="7">
    <location>
        <begin position="81"/>
        <end position="95"/>
    </location>
</feature>
<dbReference type="Pfam" id="PF00364">
    <property type="entry name" value="Biotin_lipoyl"/>
    <property type="match status" value="1"/>
</dbReference>
<dbReference type="SUPFAM" id="SSF47005">
    <property type="entry name" value="Peripheral subunit-binding domain of 2-oxo acid dehydrogenase complex"/>
    <property type="match status" value="1"/>
</dbReference>
<dbReference type="InterPro" id="IPR003016">
    <property type="entry name" value="2-oxoA_DH_lipoyl-BS"/>
</dbReference>
<dbReference type="Pfam" id="PF02817">
    <property type="entry name" value="E3_binding"/>
    <property type="match status" value="1"/>
</dbReference>
<dbReference type="FunFam" id="3.30.559.10:FF:000007">
    <property type="entry name" value="Dihydrolipoamide acetyltransferase component of pyruvate dehydrogenase complex"/>
    <property type="match status" value="1"/>
</dbReference>
<keyword evidence="4 6" id="KW-0450">Lipoyl</keyword>
<dbReference type="EMBL" id="CP038015">
    <property type="protein sequence ID" value="QBP40958.1"/>
    <property type="molecule type" value="Genomic_DNA"/>
</dbReference>
<comment type="similarity">
    <text evidence="2 6">Belongs to the 2-oxoacid dehydrogenase family.</text>
</comment>
<dbReference type="PROSITE" id="PS00189">
    <property type="entry name" value="LIPOYL"/>
    <property type="match status" value="1"/>
</dbReference>
<evidence type="ECO:0000256" key="4">
    <source>
        <dbReference type="ARBA" id="ARBA00022823"/>
    </source>
</evidence>
<evidence type="ECO:0000256" key="1">
    <source>
        <dbReference type="ARBA" id="ARBA00001938"/>
    </source>
</evidence>
<evidence type="ECO:0000256" key="5">
    <source>
        <dbReference type="ARBA" id="ARBA00023315"/>
    </source>
</evidence>
<dbReference type="InterPro" id="IPR004167">
    <property type="entry name" value="PSBD"/>
</dbReference>
<dbReference type="Proteomes" id="UP000294292">
    <property type="component" value="Chromosome"/>
</dbReference>
<accession>A0A4P6ZXU3</accession>
<gene>
    <name evidence="10" type="ORF">E2636_07365</name>
</gene>
<dbReference type="InterPro" id="IPR001078">
    <property type="entry name" value="2-oxoacid_DH_actylTfrase"/>
</dbReference>
<dbReference type="InterPro" id="IPR036625">
    <property type="entry name" value="E3-bd_dom_sf"/>
</dbReference>
<dbReference type="Gene3D" id="2.40.50.100">
    <property type="match status" value="1"/>
</dbReference>
<evidence type="ECO:0000256" key="2">
    <source>
        <dbReference type="ARBA" id="ARBA00007317"/>
    </source>
</evidence>
<dbReference type="PROSITE" id="PS50968">
    <property type="entry name" value="BIOTINYL_LIPOYL"/>
    <property type="match status" value="1"/>
</dbReference>
<dbReference type="CDD" id="cd06849">
    <property type="entry name" value="lipoyl_domain"/>
    <property type="match status" value="1"/>
</dbReference>
<dbReference type="InterPro" id="IPR011053">
    <property type="entry name" value="Single_hybrid_motif"/>
</dbReference>
<protein>
    <recommendedName>
        <fullName evidence="6">Dihydrolipoamide acetyltransferase component of pyruvate dehydrogenase complex</fullName>
        <ecNumber evidence="6">2.3.1.-</ecNumber>
    </recommendedName>
</protein>
<dbReference type="InterPro" id="IPR023213">
    <property type="entry name" value="CAT-like_dom_sf"/>
</dbReference>
<proteinExistence type="inferred from homology"/>
<dbReference type="PANTHER" id="PTHR43178:SF5">
    <property type="entry name" value="LIPOAMIDE ACYLTRANSFERASE COMPONENT OF BRANCHED-CHAIN ALPHA-KETO ACID DEHYDROGENASE COMPLEX, MITOCHONDRIAL"/>
    <property type="match status" value="1"/>
</dbReference>
<dbReference type="Pfam" id="PF00198">
    <property type="entry name" value="2-oxoacid_dh"/>
    <property type="match status" value="1"/>
</dbReference>
<evidence type="ECO:0000259" key="9">
    <source>
        <dbReference type="PROSITE" id="PS51826"/>
    </source>
</evidence>
<dbReference type="PANTHER" id="PTHR43178">
    <property type="entry name" value="DIHYDROLIPOAMIDE ACETYLTRANSFERASE COMPONENT OF PYRUVATE DEHYDROGENASE COMPLEX"/>
    <property type="match status" value="1"/>
</dbReference>
<evidence type="ECO:0000256" key="6">
    <source>
        <dbReference type="RuleBase" id="RU003423"/>
    </source>
</evidence>
<evidence type="ECO:0000313" key="10">
    <source>
        <dbReference type="EMBL" id="QBP40958.1"/>
    </source>
</evidence>
<sequence>MAIEQIKMPQLGESVTEGTIEKWLVQPGDKVNKYDSLAEVTTDKVTAEVPSSFTGVIKELIATEGETLEVGAIVCTIETEGGASSSEETTSNAASTDKKVAAEMPATASNKAPAPVEREKGSKARYSPAVLKIAQENDIDLTLVDGSGNEGRITRKDLLAIIESGNIPTAKAEQSAPKAENVAAAQSSAPAAKTAAPVNVPLAVGDIEIPVTGIRKAIAANMLRSKHEAPHAWTMIEVDVTNLVQYRNSIKNEFKKKEGFNVTYFAFFVKAVSQALKEYPMMNSMWAGDKIIQKKDINISIAVATPDALYVPVIRSADEKTIKGIGREINELASKVRAGKLKSDEMQGGTFTVNNTGSFGSIQSMGIINYPQAAILQVESIVKRPVIMDGGMIAARDMVNLCLSLDHRVLDGLVCGNFLARVKEILENMTKENTSVY</sequence>
<dbReference type="Gene3D" id="4.10.320.10">
    <property type="entry name" value="E3-binding domain"/>
    <property type="match status" value="1"/>
</dbReference>
<dbReference type="OrthoDB" id="9805770at2"/>
<keyword evidence="11" id="KW-1185">Reference proteome</keyword>
<dbReference type="EC" id="2.3.1.-" evidence="6"/>
<dbReference type="AlphaFoldDB" id="A0A4P6ZXU3"/>
<reference evidence="10 11" key="1">
    <citation type="submission" date="2019-03" db="EMBL/GenBank/DDBJ databases">
        <title>Complete genome sequence of Paenisporosarcina antarctica CGMCC 1.6503T.</title>
        <authorList>
            <person name="Rong J.-C."/>
            <person name="Chi N.-Y."/>
            <person name="Zhang Q.-F."/>
        </authorList>
    </citation>
    <scope>NUCLEOTIDE SEQUENCE [LARGE SCALE GENOMIC DNA]</scope>
    <source>
        <strain evidence="10 11">CGMCC 1.6503</strain>
    </source>
</reference>
<evidence type="ECO:0000256" key="7">
    <source>
        <dbReference type="SAM" id="MobiDB-lite"/>
    </source>
</evidence>
<feature type="domain" description="Lipoyl-binding" evidence="8">
    <location>
        <begin position="3"/>
        <end position="78"/>
    </location>
</feature>
<feature type="region of interest" description="Disordered" evidence="7">
    <location>
        <begin position="81"/>
        <end position="123"/>
    </location>
</feature>
<feature type="domain" description="Peripheral subunit-binding (PSBD)" evidence="9">
    <location>
        <begin position="125"/>
        <end position="162"/>
    </location>
</feature>
<name>A0A4P6ZXU3_9BACL</name>
<evidence type="ECO:0000313" key="11">
    <source>
        <dbReference type="Proteomes" id="UP000294292"/>
    </source>
</evidence>
<dbReference type="SUPFAM" id="SSF51230">
    <property type="entry name" value="Single hybrid motif"/>
    <property type="match status" value="1"/>
</dbReference>